<dbReference type="Pfam" id="PF01035">
    <property type="entry name" value="DNA_binding_1"/>
    <property type="match status" value="1"/>
</dbReference>
<evidence type="ECO:0000256" key="1">
    <source>
        <dbReference type="ARBA" id="ARBA00001286"/>
    </source>
</evidence>
<dbReference type="PROSITE" id="PS00374">
    <property type="entry name" value="MGMT"/>
    <property type="match status" value="1"/>
</dbReference>
<dbReference type="EC" id="2.1.1.63" evidence="9"/>
<comment type="subcellular location">
    <subcellularLocation>
        <location evidence="9">Cytoplasm</location>
    </subcellularLocation>
</comment>
<comment type="caution">
    <text evidence="12">The sequence shown here is derived from an EMBL/GenBank/DDBJ whole genome shotgun (WGS) entry which is preliminary data.</text>
</comment>
<dbReference type="EMBL" id="LVYD01000124">
    <property type="protein sequence ID" value="OQP56968.1"/>
    <property type="molecule type" value="Genomic_DNA"/>
</dbReference>
<keyword evidence="6 9" id="KW-0227">DNA damage</keyword>
<comment type="catalytic activity">
    <reaction evidence="1 9">
        <text>a 4-O-methyl-thymidine in DNA + L-cysteinyl-[protein] = a thymidine in DNA + S-methyl-L-cysteinyl-[protein]</text>
        <dbReference type="Rhea" id="RHEA:53428"/>
        <dbReference type="Rhea" id="RHEA-COMP:10131"/>
        <dbReference type="Rhea" id="RHEA-COMP:10132"/>
        <dbReference type="Rhea" id="RHEA-COMP:13555"/>
        <dbReference type="Rhea" id="RHEA-COMP:13556"/>
        <dbReference type="ChEBI" id="CHEBI:29950"/>
        <dbReference type="ChEBI" id="CHEBI:82612"/>
        <dbReference type="ChEBI" id="CHEBI:137386"/>
        <dbReference type="ChEBI" id="CHEBI:137387"/>
        <dbReference type="EC" id="2.1.1.63"/>
    </reaction>
</comment>
<dbReference type="Gene3D" id="1.10.10.10">
    <property type="entry name" value="Winged helix-like DNA-binding domain superfamily/Winged helix DNA-binding domain"/>
    <property type="match status" value="1"/>
</dbReference>
<dbReference type="InterPro" id="IPR001497">
    <property type="entry name" value="MethylDNA_cys_MeTrfase_AS"/>
</dbReference>
<organism evidence="12 13">
    <name type="scientific">Niastella vici</name>
    <dbReference type="NCBI Taxonomy" id="1703345"/>
    <lineage>
        <taxon>Bacteria</taxon>
        <taxon>Pseudomonadati</taxon>
        <taxon>Bacteroidota</taxon>
        <taxon>Chitinophagia</taxon>
        <taxon>Chitinophagales</taxon>
        <taxon>Chitinophagaceae</taxon>
        <taxon>Niastella</taxon>
    </lineage>
</organism>
<feature type="domain" description="Methylated-DNA-[protein]-cysteine S-methyltransferase DNA binding" evidence="10">
    <location>
        <begin position="78"/>
        <end position="157"/>
    </location>
</feature>
<dbReference type="STRING" id="1703345.A3860_10370"/>
<evidence type="ECO:0000313" key="12">
    <source>
        <dbReference type="EMBL" id="OQP56968.1"/>
    </source>
</evidence>
<dbReference type="HAMAP" id="MF_00772">
    <property type="entry name" value="OGT"/>
    <property type="match status" value="1"/>
</dbReference>
<evidence type="ECO:0000256" key="8">
    <source>
        <dbReference type="ARBA" id="ARBA00049348"/>
    </source>
</evidence>
<evidence type="ECO:0000256" key="7">
    <source>
        <dbReference type="ARBA" id="ARBA00023204"/>
    </source>
</evidence>
<dbReference type="AlphaFoldDB" id="A0A1V9FF30"/>
<dbReference type="PANTHER" id="PTHR10815:SF13">
    <property type="entry name" value="METHYLATED-DNA--PROTEIN-CYSTEINE METHYLTRANSFERASE"/>
    <property type="match status" value="1"/>
</dbReference>
<evidence type="ECO:0000256" key="4">
    <source>
        <dbReference type="ARBA" id="ARBA00022603"/>
    </source>
</evidence>
<evidence type="ECO:0000256" key="2">
    <source>
        <dbReference type="ARBA" id="ARBA00008711"/>
    </source>
</evidence>
<dbReference type="InterPro" id="IPR036217">
    <property type="entry name" value="MethylDNA_cys_MeTrfase_DNAb"/>
</dbReference>
<dbReference type="NCBIfam" id="TIGR00589">
    <property type="entry name" value="ogt"/>
    <property type="match status" value="1"/>
</dbReference>
<keyword evidence="7 9" id="KW-0234">DNA repair</keyword>
<comment type="catalytic activity">
    <reaction evidence="8 9">
        <text>a 6-O-methyl-2'-deoxyguanosine in DNA + L-cysteinyl-[protein] = S-methyl-L-cysteinyl-[protein] + a 2'-deoxyguanosine in DNA</text>
        <dbReference type="Rhea" id="RHEA:24000"/>
        <dbReference type="Rhea" id="RHEA-COMP:10131"/>
        <dbReference type="Rhea" id="RHEA-COMP:10132"/>
        <dbReference type="Rhea" id="RHEA-COMP:11367"/>
        <dbReference type="Rhea" id="RHEA-COMP:11368"/>
        <dbReference type="ChEBI" id="CHEBI:29950"/>
        <dbReference type="ChEBI" id="CHEBI:82612"/>
        <dbReference type="ChEBI" id="CHEBI:85445"/>
        <dbReference type="ChEBI" id="CHEBI:85448"/>
        <dbReference type="EC" id="2.1.1.63"/>
    </reaction>
</comment>
<keyword evidence="4 9" id="KW-0489">Methyltransferase</keyword>
<evidence type="ECO:0000256" key="3">
    <source>
        <dbReference type="ARBA" id="ARBA00022490"/>
    </source>
</evidence>
<comment type="miscellaneous">
    <text evidence="9">This enzyme catalyzes only one turnover and therefore is not strictly catalytic. According to one definition, an enzyme is a biocatalyst that acts repeatedly and over many reaction cycles.</text>
</comment>
<dbReference type="Pfam" id="PF02870">
    <property type="entry name" value="Methyltransf_1N"/>
    <property type="match status" value="1"/>
</dbReference>
<dbReference type="GO" id="GO:0003908">
    <property type="term" value="F:methylated-DNA-[protein]-cysteine S-methyltransferase activity"/>
    <property type="evidence" value="ECO:0007669"/>
    <property type="project" value="UniProtKB-UniRule"/>
</dbReference>
<dbReference type="GO" id="GO:0005737">
    <property type="term" value="C:cytoplasm"/>
    <property type="evidence" value="ECO:0007669"/>
    <property type="project" value="UniProtKB-SubCell"/>
</dbReference>
<keyword evidence="13" id="KW-1185">Reference proteome</keyword>
<dbReference type="InterPro" id="IPR014048">
    <property type="entry name" value="MethylDNA_cys_MeTrfase_DNA-bd"/>
</dbReference>
<feature type="domain" description="Methylguanine DNA methyltransferase ribonuclease-like" evidence="11">
    <location>
        <begin position="7"/>
        <end position="73"/>
    </location>
</feature>
<dbReference type="InterPro" id="IPR036388">
    <property type="entry name" value="WH-like_DNA-bd_sf"/>
</dbReference>
<feature type="active site" description="Nucleophile; methyl group acceptor" evidence="9">
    <location>
        <position position="129"/>
    </location>
</feature>
<dbReference type="GO" id="GO:0006307">
    <property type="term" value="P:DNA alkylation repair"/>
    <property type="evidence" value="ECO:0007669"/>
    <property type="project" value="UniProtKB-UniRule"/>
</dbReference>
<dbReference type="SUPFAM" id="SSF46767">
    <property type="entry name" value="Methylated DNA-protein cysteine methyltransferase, C-terminal domain"/>
    <property type="match status" value="1"/>
</dbReference>
<dbReference type="GO" id="GO:0032259">
    <property type="term" value="P:methylation"/>
    <property type="evidence" value="ECO:0007669"/>
    <property type="project" value="UniProtKB-KW"/>
</dbReference>
<dbReference type="SUPFAM" id="SSF53155">
    <property type="entry name" value="Methylated DNA-protein cysteine methyltransferase domain"/>
    <property type="match status" value="1"/>
</dbReference>
<dbReference type="PANTHER" id="PTHR10815">
    <property type="entry name" value="METHYLATED-DNA--PROTEIN-CYSTEINE METHYLTRANSFERASE"/>
    <property type="match status" value="1"/>
</dbReference>
<sequence length="167" mass="18631">MPESFTTYYQSPVGLLQIEGTGHFISKVHFIDEQDEVTAGTDTNSLPPMAIQAVEQLIEYFQGQRRFFELPISQEGTPFQQKVWAELMNIPFGKTISYLELSHRLGDPKVIRAAAAANGKNNVAIIVPCHRVIGANNQLVGYAGGLPRKKWLLQHENKIAHGVQTLF</sequence>
<comment type="function">
    <text evidence="9">Involved in the cellular defense against the biological effects of O6-methylguanine (O6-MeG) and O4-methylthymine (O4-MeT) in DNA. Repairs the methylated nucleobase in DNA by stoichiometrically transferring the methyl group to a cysteine residue in the enzyme. This is a suicide reaction: the enzyme is irreversibly inactivated.</text>
</comment>
<dbReference type="InterPro" id="IPR023546">
    <property type="entry name" value="MGMT"/>
</dbReference>
<evidence type="ECO:0000313" key="13">
    <source>
        <dbReference type="Proteomes" id="UP000192796"/>
    </source>
</evidence>
<dbReference type="InterPro" id="IPR036631">
    <property type="entry name" value="MGMT_N_sf"/>
</dbReference>
<keyword evidence="5 9" id="KW-0808">Transferase</keyword>
<proteinExistence type="inferred from homology"/>
<dbReference type="Gene3D" id="3.30.160.70">
    <property type="entry name" value="Methylated DNA-protein cysteine methyltransferase domain"/>
    <property type="match status" value="1"/>
</dbReference>
<gene>
    <name evidence="12" type="ORF">A3860_10370</name>
</gene>
<evidence type="ECO:0000256" key="9">
    <source>
        <dbReference type="HAMAP-Rule" id="MF_00772"/>
    </source>
</evidence>
<evidence type="ECO:0000256" key="5">
    <source>
        <dbReference type="ARBA" id="ARBA00022679"/>
    </source>
</evidence>
<evidence type="ECO:0000259" key="11">
    <source>
        <dbReference type="Pfam" id="PF02870"/>
    </source>
</evidence>
<reference evidence="12 13" key="1">
    <citation type="submission" date="2016-03" db="EMBL/GenBank/DDBJ databases">
        <title>Niastella vici sp. nov., isolated from farmland soil.</title>
        <authorList>
            <person name="Chen L."/>
            <person name="Wang D."/>
            <person name="Yang S."/>
            <person name="Wang G."/>
        </authorList>
    </citation>
    <scope>NUCLEOTIDE SEQUENCE [LARGE SCALE GENOMIC DNA]</scope>
    <source>
        <strain evidence="12 13">DJ57</strain>
    </source>
</reference>
<dbReference type="FunFam" id="1.10.10.10:FF:000214">
    <property type="entry name" value="Methylated-DNA--protein-cysteine methyltransferase"/>
    <property type="match status" value="1"/>
</dbReference>
<dbReference type="InterPro" id="IPR008332">
    <property type="entry name" value="MethylG_MeTrfase_N"/>
</dbReference>
<accession>A0A1V9FF30</accession>
<dbReference type="RefSeq" id="WP_081155932.1">
    <property type="nucleotide sequence ID" value="NZ_LVYD01000124.1"/>
</dbReference>
<evidence type="ECO:0000256" key="6">
    <source>
        <dbReference type="ARBA" id="ARBA00022763"/>
    </source>
</evidence>
<evidence type="ECO:0000259" key="10">
    <source>
        <dbReference type="Pfam" id="PF01035"/>
    </source>
</evidence>
<comment type="similarity">
    <text evidence="2 9">Belongs to the MGMT family.</text>
</comment>
<dbReference type="CDD" id="cd06445">
    <property type="entry name" value="ATase"/>
    <property type="match status" value="1"/>
</dbReference>
<protein>
    <recommendedName>
        <fullName evidence="9">Methylated-DNA--protein-cysteine methyltransferase</fullName>
        <ecNumber evidence="9">2.1.1.63</ecNumber>
    </recommendedName>
    <alternativeName>
        <fullName evidence="9">6-O-methylguanine-DNA methyltransferase</fullName>
        <shortName evidence="9">MGMT</shortName>
    </alternativeName>
    <alternativeName>
        <fullName evidence="9">O-6-methylguanine-DNA-alkyltransferase</fullName>
    </alternativeName>
</protein>
<dbReference type="Proteomes" id="UP000192796">
    <property type="component" value="Unassembled WGS sequence"/>
</dbReference>
<dbReference type="OrthoDB" id="9802228at2"/>
<keyword evidence="3 9" id="KW-0963">Cytoplasm</keyword>
<name>A0A1V9FF30_9BACT</name>